<dbReference type="GO" id="GO:0009103">
    <property type="term" value="P:lipopolysaccharide biosynthetic process"/>
    <property type="evidence" value="ECO:0007669"/>
    <property type="project" value="TreeGrafter"/>
</dbReference>
<dbReference type="GO" id="GO:0016757">
    <property type="term" value="F:glycosyltransferase activity"/>
    <property type="evidence" value="ECO:0007669"/>
    <property type="project" value="InterPro"/>
</dbReference>
<sequence>MSKKEVTILSWHSTKSTVQYAGGFRRLYEILQRAPANINVTCIDTKPSFLRTINKENIKLVEYKIPDLIEQITKLNFLVGKFFERAYVVMFFTQYLLTHKKTTVYVPFSELPQLTIPAIVSKLFVRNKVIFCNLNPNTFFVDKVINKITHKLSDLNITISNQLKLQLLRTGINCSYVNPVGINFKQYFLNIPKYKNITGIFIGRHVKEKGIYTALEVCALLNKKMNFSLICIGDIPLNEKDKIESELTKLNIKSKVRLLGITSEEEKINYLSSSHVCIFPSTQEGWGIVPQESIMCHTPVVAFNLPVYKENIAKCLAVTLVPESDIDEFLKSISDWLTMDKDQISKKLSQSIKIIKKFDWSIIAKKEWELICQL</sequence>
<evidence type="ECO:0000259" key="2">
    <source>
        <dbReference type="Pfam" id="PF00534"/>
    </source>
</evidence>
<dbReference type="SUPFAM" id="SSF53756">
    <property type="entry name" value="UDP-Glycosyltransferase/glycogen phosphorylase"/>
    <property type="match status" value="1"/>
</dbReference>
<dbReference type="InterPro" id="IPR001296">
    <property type="entry name" value="Glyco_trans_1"/>
</dbReference>
<dbReference type="Proteomes" id="UP000034774">
    <property type="component" value="Unassembled WGS sequence"/>
</dbReference>
<keyword evidence="1 3" id="KW-0808">Transferase</keyword>
<evidence type="ECO:0000256" key="1">
    <source>
        <dbReference type="ARBA" id="ARBA00022679"/>
    </source>
</evidence>
<organism evidence="3 4">
    <name type="scientific">Candidatus Woesebacteria bacterium GW2011_GWB1_39_10</name>
    <dbReference type="NCBI Taxonomy" id="1618572"/>
    <lineage>
        <taxon>Bacteria</taxon>
        <taxon>Candidatus Woeseibacteriota</taxon>
    </lineage>
</organism>
<evidence type="ECO:0000313" key="4">
    <source>
        <dbReference type="Proteomes" id="UP000034774"/>
    </source>
</evidence>
<dbReference type="Gene3D" id="3.40.50.2000">
    <property type="entry name" value="Glycogen Phosphorylase B"/>
    <property type="match status" value="2"/>
</dbReference>
<dbReference type="STRING" id="1618572.UT17_C0007G0014"/>
<feature type="domain" description="Glycosyl transferase family 1" evidence="2">
    <location>
        <begin position="198"/>
        <end position="341"/>
    </location>
</feature>
<comment type="caution">
    <text evidence="3">The sequence shown here is derived from an EMBL/GenBank/DDBJ whole genome shotgun (WGS) entry which is preliminary data.</text>
</comment>
<evidence type="ECO:0000313" key="3">
    <source>
        <dbReference type="EMBL" id="KKQ91488.1"/>
    </source>
</evidence>
<gene>
    <name evidence="3" type="ORF">UT17_C0007G0014</name>
</gene>
<dbReference type="CDD" id="cd03801">
    <property type="entry name" value="GT4_PimA-like"/>
    <property type="match status" value="1"/>
</dbReference>
<accession>A0A0G0LHX1</accession>
<dbReference type="Pfam" id="PF00534">
    <property type="entry name" value="Glycos_transf_1"/>
    <property type="match status" value="1"/>
</dbReference>
<dbReference type="PANTHER" id="PTHR46401">
    <property type="entry name" value="GLYCOSYLTRANSFERASE WBBK-RELATED"/>
    <property type="match status" value="1"/>
</dbReference>
<name>A0A0G0LHX1_9BACT</name>
<dbReference type="AlphaFoldDB" id="A0A0G0LHX1"/>
<dbReference type="PANTHER" id="PTHR46401:SF2">
    <property type="entry name" value="GLYCOSYLTRANSFERASE WBBK-RELATED"/>
    <property type="match status" value="1"/>
</dbReference>
<dbReference type="EMBL" id="LBVU01000007">
    <property type="protein sequence ID" value="KKQ91488.1"/>
    <property type="molecule type" value="Genomic_DNA"/>
</dbReference>
<protein>
    <submittedName>
        <fullName evidence="3">Glycosyl transferase, group 1</fullName>
    </submittedName>
</protein>
<reference evidence="3 4" key="1">
    <citation type="journal article" date="2015" name="Nature">
        <title>rRNA introns, odd ribosomes, and small enigmatic genomes across a large radiation of phyla.</title>
        <authorList>
            <person name="Brown C.T."/>
            <person name="Hug L.A."/>
            <person name="Thomas B.C."/>
            <person name="Sharon I."/>
            <person name="Castelle C.J."/>
            <person name="Singh A."/>
            <person name="Wilkins M.J."/>
            <person name="Williams K.H."/>
            <person name="Banfield J.F."/>
        </authorList>
    </citation>
    <scope>NUCLEOTIDE SEQUENCE [LARGE SCALE GENOMIC DNA]</scope>
</reference>
<proteinExistence type="predicted"/>